<organism evidence="1 2">
    <name type="scientific">Porphyromonas loveana</name>
    <dbReference type="NCBI Taxonomy" id="1884669"/>
    <lineage>
        <taxon>Bacteria</taxon>
        <taxon>Pseudomonadati</taxon>
        <taxon>Bacteroidota</taxon>
        <taxon>Bacteroidia</taxon>
        <taxon>Bacteroidales</taxon>
        <taxon>Porphyromonadaceae</taxon>
        <taxon>Porphyromonas</taxon>
    </lineage>
</organism>
<dbReference type="Proteomes" id="UP000245462">
    <property type="component" value="Unassembled WGS sequence"/>
</dbReference>
<accession>A0A2U1FPJ7</accession>
<comment type="caution">
    <text evidence="1">The sequence shown here is derived from an EMBL/GenBank/DDBJ whole genome shotgun (WGS) entry which is preliminary data.</text>
</comment>
<proteinExistence type="predicted"/>
<sequence>MYANVKTPFFASAYVYVNLKTPFFASAYVYVNTKTKCFASSHKYDSIEKRGCHSSNLTKNDLSSTLFLSSQVVRIL</sequence>
<evidence type="ECO:0000313" key="2">
    <source>
        <dbReference type="Proteomes" id="UP000245462"/>
    </source>
</evidence>
<reference evidence="1 2" key="1">
    <citation type="submission" date="2018-04" db="EMBL/GenBank/DDBJ databases">
        <title>Genomic Encyclopedia of Type Strains, Phase IV (KMG-IV): sequencing the most valuable type-strain genomes for metagenomic binning, comparative biology and taxonomic classification.</title>
        <authorList>
            <person name="Goeker M."/>
        </authorList>
    </citation>
    <scope>NUCLEOTIDE SEQUENCE [LARGE SCALE GENOMIC DNA]</scope>
    <source>
        <strain evidence="1 2">DSM 28520</strain>
    </source>
</reference>
<evidence type="ECO:0000313" key="1">
    <source>
        <dbReference type="EMBL" id="PVZ14032.1"/>
    </source>
</evidence>
<protein>
    <submittedName>
        <fullName evidence="1">Uncharacterized protein</fullName>
    </submittedName>
</protein>
<gene>
    <name evidence="1" type="ORF">C7382_10276</name>
</gene>
<keyword evidence="2" id="KW-1185">Reference proteome</keyword>
<dbReference type="EMBL" id="QEKY01000002">
    <property type="protein sequence ID" value="PVZ14032.1"/>
    <property type="molecule type" value="Genomic_DNA"/>
</dbReference>
<dbReference type="AlphaFoldDB" id="A0A2U1FPJ7"/>
<name>A0A2U1FPJ7_9PORP</name>